<dbReference type="InterPro" id="IPR000014">
    <property type="entry name" value="PAS"/>
</dbReference>
<dbReference type="InterPro" id="IPR035965">
    <property type="entry name" value="PAS-like_dom_sf"/>
</dbReference>
<dbReference type="InterPro" id="IPR011006">
    <property type="entry name" value="CheY-like_superfamily"/>
</dbReference>
<dbReference type="Gene3D" id="3.40.50.2300">
    <property type="match status" value="1"/>
</dbReference>
<protein>
    <recommendedName>
        <fullName evidence="9">Circadian input-output histidine kinase CikA</fullName>
        <ecNumber evidence="3">2.7.13.3</ecNumber>
    </recommendedName>
    <alternativeName>
        <fullName evidence="4">Stage 0 sporulation protein A homolog</fullName>
    </alternativeName>
</protein>
<dbReference type="Pfam" id="PF00072">
    <property type="entry name" value="Response_reg"/>
    <property type="match status" value="1"/>
</dbReference>
<dbReference type="GeneID" id="93334004"/>
<sequence length="1310" mass="148898">MENKLILNHYSVCFDDSPCAFCLLAPAKNAFGITIDFRFVYVNKAVAELMGIALEQMQDNLFYTVFPNAGKKWLILLGKAVDERTTGTLSEFNPTKEQYLQIRYYSPESGYCACCIQEITNHQRNADRLHAVIDIFEGGFGIIERSPDGKYYLDFVSGGLCRMLKIPFSKVKQDCDQDICALIRDEDRSSYKSMLDENAKEGAMFYKIFRMNTEDGRNLKIAVRGITKSFGNKLCYYISFTDVTEKIEAKLLAKKTGIEMQNIINAIPGGVAIYRISDVVEISYFSDGVPVLTGHTIDEYQELIGQDATILIHPADKEMLAREIHKVCKYDTVMDCELRKRHRNGHVVWVHLQGRKIGEDKGAPLIQCIYHNITRQKETEIALLENKVISDIALKNADVNIWTYDITTHALIQTIQSEKLYPGAGTEIPDFVENTIKNGHIKSESIEDFRELYRLVEAGESEVCKDIWMTSKEGEGWLCERIYYTNLKDHKGNVLKTIGVGKNITKETKVLIEKQQIDLAIASTEIFLCTYDIQNDVFISFSPGANRLGFHAEQRCSYSNRIQCGYIMPDSTAEYTNLYESLAKGVNPVNAVIHYNKEKLGVEWVRITYSVIFDDYGKPIIGVALGEDITEFVLAKRKFDEEMKNLEAIQSNSLLGKCRANVSKDLVDNYTCDSRMIYSNESNSYSDAIEVVALQCETAGMKDEYLSKMNAGSLIKFYESGKQSFTFEYKRRMADNQFYWVRTIINTFENPENGDIMCFMYTYDIHEEKQLATIVERIVDQEYEFLGLLNIDTQQLSCYHYSELEEEMEIGINVDYRYGLPEFVHKFIPDEYQNNAINMLGSKYVEQQLQMQDTFICVFPIVFKGKKRMKKWQFMYLDSSRNVVIFTRTDISTITEQQEQHQEVLKNALLQAEQANVAKTEFLSRMSHEIRTPMNAIIGMSKLAAQYVNDPERISDCLAKVEISARFLLSLINDILDMSRIESGKVTLKNEEIPFEEFLNSVNTMAYELAADQGVEYDCIVTNFTEDFYAGDSMKIQQVLINLISNAIKFTPAGGKVQFMVQQLHLESDKALMRFTVSDTGIGISDQFKERMFEPFEQERTGITNPYGGTGLGLAICKNLVDIMGGTISVNSTEGIGSEFHVEISLGVRSKTMKRPQIQYEMNGNNLTATGVDLQAETPREFDFTGRRILLVEDHVLNIEVAKQLLNAKGWEVEVAENGLKAVEAFTLSTQGYFDAILMDIRMPIMDGLTAARAIRKLKKKSAQSIPIIAMSANAFDEDIEKSKAAGMNAHLAKPIEPELLYATLEEYLN</sequence>
<dbReference type="CDD" id="cd00082">
    <property type="entry name" value="HisKA"/>
    <property type="match status" value="1"/>
</dbReference>
<dbReference type="EC" id="2.7.13.3" evidence="3"/>
<dbReference type="PRINTS" id="PR00344">
    <property type="entry name" value="BCTRLSENSOR"/>
</dbReference>
<feature type="domain" description="Response regulatory" evidence="12">
    <location>
        <begin position="1188"/>
        <end position="1309"/>
    </location>
</feature>
<evidence type="ECO:0000313" key="15">
    <source>
        <dbReference type="Proteomes" id="UP000261111"/>
    </source>
</evidence>
<dbReference type="InterPro" id="IPR001789">
    <property type="entry name" value="Sig_transdc_resp-reg_receiver"/>
</dbReference>
<comment type="catalytic activity">
    <reaction evidence="1">
        <text>ATP + protein L-histidine = ADP + protein N-phospho-L-histidine.</text>
        <dbReference type="EC" id="2.7.13.3"/>
    </reaction>
</comment>
<dbReference type="PANTHER" id="PTHR45339:SF3">
    <property type="entry name" value="HISTIDINE KINASE"/>
    <property type="match status" value="1"/>
</dbReference>
<evidence type="ECO:0000256" key="3">
    <source>
        <dbReference type="ARBA" id="ARBA00012438"/>
    </source>
</evidence>
<evidence type="ECO:0000256" key="7">
    <source>
        <dbReference type="ARBA" id="ARBA00023012"/>
    </source>
</evidence>
<dbReference type="Pfam" id="PF02518">
    <property type="entry name" value="HATPase_c"/>
    <property type="match status" value="1"/>
</dbReference>
<dbReference type="InterPro" id="IPR013655">
    <property type="entry name" value="PAS_fold_3"/>
</dbReference>
<evidence type="ECO:0000256" key="5">
    <source>
        <dbReference type="ARBA" id="ARBA00022553"/>
    </source>
</evidence>
<name>A0A3E2X082_9FIRM</name>
<dbReference type="InterPro" id="IPR005467">
    <property type="entry name" value="His_kinase_dom"/>
</dbReference>
<organism evidence="14 15">
    <name type="scientific">Hungatella hathewayi</name>
    <dbReference type="NCBI Taxonomy" id="154046"/>
    <lineage>
        <taxon>Bacteria</taxon>
        <taxon>Bacillati</taxon>
        <taxon>Bacillota</taxon>
        <taxon>Clostridia</taxon>
        <taxon>Lachnospirales</taxon>
        <taxon>Lachnospiraceae</taxon>
        <taxon>Hungatella</taxon>
    </lineage>
</organism>
<evidence type="ECO:0000256" key="6">
    <source>
        <dbReference type="ARBA" id="ARBA00022777"/>
    </source>
</evidence>
<keyword evidence="7" id="KW-0902">Two-component regulatory system</keyword>
<dbReference type="Pfam" id="PF08447">
    <property type="entry name" value="PAS_3"/>
    <property type="match status" value="1"/>
</dbReference>
<dbReference type="Pfam" id="PF00512">
    <property type="entry name" value="HisKA"/>
    <property type="match status" value="1"/>
</dbReference>
<dbReference type="SUPFAM" id="SSF55785">
    <property type="entry name" value="PYP-like sensor domain (PAS domain)"/>
    <property type="match status" value="2"/>
</dbReference>
<comment type="caution">
    <text evidence="14">The sequence shown here is derived from an EMBL/GenBank/DDBJ whole genome shotgun (WGS) entry which is preliminary data.</text>
</comment>
<reference evidence="14 15" key="1">
    <citation type="submission" date="2018-08" db="EMBL/GenBank/DDBJ databases">
        <title>A genome reference for cultivated species of the human gut microbiota.</title>
        <authorList>
            <person name="Zou Y."/>
            <person name="Xue W."/>
            <person name="Luo G."/>
        </authorList>
    </citation>
    <scope>NUCLEOTIDE SEQUENCE [LARGE SCALE GENOMIC DNA]</scope>
    <source>
        <strain evidence="14 15">AF19-21</strain>
    </source>
</reference>
<proteinExistence type="inferred from homology"/>
<feature type="modified residue" description="4-aspartylphosphate" evidence="10">
    <location>
        <position position="1240"/>
    </location>
</feature>
<dbReference type="InterPro" id="IPR036890">
    <property type="entry name" value="HATPase_C_sf"/>
</dbReference>
<dbReference type="InterPro" id="IPR004358">
    <property type="entry name" value="Sig_transdc_His_kin-like_C"/>
</dbReference>
<evidence type="ECO:0000256" key="9">
    <source>
        <dbReference type="ARBA" id="ARBA00074306"/>
    </source>
</evidence>
<gene>
    <name evidence="14" type="ORF">DWX41_03295</name>
</gene>
<dbReference type="SMART" id="SM00448">
    <property type="entry name" value="REC"/>
    <property type="match status" value="1"/>
</dbReference>
<dbReference type="FunFam" id="3.30.565.10:FF:000010">
    <property type="entry name" value="Sensor histidine kinase RcsC"/>
    <property type="match status" value="1"/>
</dbReference>
<keyword evidence="6 14" id="KW-0808">Transferase</keyword>
<dbReference type="SUPFAM" id="SSF52172">
    <property type="entry name" value="CheY-like"/>
    <property type="match status" value="1"/>
</dbReference>
<dbReference type="PROSITE" id="PS50110">
    <property type="entry name" value="RESPONSE_REGULATORY"/>
    <property type="match status" value="1"/>
</dbReference>
<dbReference type="CDD" id="cd16922">
    <property type="entry name" value="HATPase_EvgS-ArcB-TorS-like"/>
    <property type="match status" value="1"/>
</dbReference>
<dbReference type="SMART" id="SM00388">
    <property type="entry name" value="HisKA"/>
    <property type="match status" value="1"/>
</dbReference>
<evidence type="ECO:0000256" key="10">
    <source>
        <dbReference type="PROSITE-ProRule" id="PRU00169"/>
    </source>
</evidence>
<evidence type="ECO:0000256" key="8">
    <source>
        <dbReference type="ARBA" id="ARBA00024867"/>
    </source>
</evidence>
<dbReference type="PANTHER" id="PTHR45339">
    <property type="entry name" value="HYBRID SIGNAL TRANSDUCTION HISTIDINE KINASE J"/>
    <property type="match status" value="1"/>
</dbReference>
<evidence type="ECO:0000259" key="11">
    <source>
        <dbReference type="PROSITE" id="PS50109"/>
    </source>
</evidence>
<dbReference type="SUPFAM" id="SSF47384">
    <property type="entry name" value="Homodimeric domain of signal transducing histidine kinase"/>
    <property type="match status" value="1"/>
</dbReference>
<dbReference type="Proteomes" id="UP000261111">
    <property type="component" value="Unassembled WGS sequence"/>
</dbReference>
<dbReference type="Gene3D" id="3.30.450.20">
    <property type="entry name" value="PAS domain"/>
    <property type="match status" value="3"/>
</dbReference>
<dbReference type="SMART" id="SM00086">
    <property type="entry name" value="PAC"/>
    <property type="match status" value="3"/>
</dbReference>
<comment type="function">
    <text evidence="8">May play the central regulatory role in sporulation. It may be an element of the effector pathway responsible for the activation of sporulation genes in response to nutritional stress. Spo0A may act in concert with spo0H (a sigma factor) to control the expression of some genes that are critical to the sporulation process.</text>
</comment>
<dbReference type="InterPro" id="IPR003661">
    <property type="entry name" value="HisK_dim/P_dom"/>
</dbReference>
<dbReference type="EMBL" id="QVIA01000003">
    <property type="protein sequence ID" value="RGC34491.1"/>
    <property type="molecule type" value="Genomic_DNA"/>
</dbReference>
<dbReference type="SMART" id="SM00387">
    <property type="entry name" value="HATPase_c"/>
    <property type="match status" value="1"/>
</dbReference>
<dbReference type="Gene3D" id="3.30.565.10">
    <property type="entry name" value="Histidine kinase-like ATPase, C-terminal domain"/>
    <property type="match status" value="1"/>
</dbReference>
<evidence type="ECO:0000313" key="14">
    <source>
        <dbReference type="EMBL" id="RGC34491.1"/>
    </source>
</evidence>
<dbReference type="InterPro" id="IPR000700">
    <property type="entry name" value="PAS-assoc_C"/>
</dbReference>
<evidence type="ECO:0000256" key="1">
    <source>
        <dbReference type="ARBA" id="ARBA00000085"/>
    </source>
</evidence>
<accession>A0A3E2X082</accession>
<dbReference type="InterPro" id="IPR003594">
    <property type="entry name" value="HATPase_dom"/>
</dbReference>
<dbReference type="PROSITE" id="PS50113">
    <property type="entry name" value="PAC"/>
    <property type="match status" value="1"/>
</dbReference>
<feature type="domain" description="PAC" evidence="13">
    <location>
        <begin position="334"/>
        <end position="385"/>
    </location>
</feature>
<dbReference type="CDD" id="cd00130">
    <property type="entry name" value="PAS"/>
    <property type="match status" value="1"/>
</dbReference>
<evidence type="ECO:0000259" key="12">
    <source>
        <dbReference type="PROSITE" id="PS50110"/>
    </source>
</evidence>
<evidence type="ECO:0000256" key="4">
    <source>
        <dbReference type="ARBA" id="ARBA00018672"/>
    </source>
</evidence>
<keyword evidence="6 14" id="KW-0418">Kinase</keyword>
<evidence type="ECO:0000259" key="13">
    <source>
        <dbReference type="PROSITE" id="PS50113"/>
    </source>
</evidence>
<dbReference type="InterPro" id="IPR001610">
    <property type="entry name" value="PAC"/>
</dbReference>
<dbReference type="RefSeq" id="WP_025657627.1">
    <property type="nucleotide sequence ID" value="NZ_QVIA01000003.1"/>
</dbReference>
<dbReference type="NCBIfam" id="TIGR00229">
    <property type="entry name" value="sensory_box"/>
    <property type="match status" value="1"/>
</dbReference>
<comment type="similarity">
    <text evidence="2">In the N-terminal section; belongs to the phytochrome family.</text>
</comment>
<keyword evidence="5 10" id="KW-0597">Phosphoprotein</keyword>
<dbReference type="CDD" id="cd17546">
    <property type="entry name" value="REC_hyHK_CKI1_RcsC-like"/>
    <property type="match status" value="1"/>
</dbReference>
<dbReference type="InterPro" id="IPR036097">
    <property type="entry name" value="HisK_dim/P_sf"/>
</dbReference>
<dbReference type="Gene3D" id="1.10.287.130">
    <property type="match status" value="1"/>
</dbReference>
<feature type="domain" description="Histidine kinase" evidence="11">
    <location>
        <begin position="925"/>
        <end position="1148"/>
    </location>
</feature>
<evidence type="ECO:0000256" key="2">
    <source>
        <dbReference type="ARBA" id="ARBA00006402"/>
    </source>
</evidence>
<dbReference type="SUPFAM" id="SSF55874">
    <property type="entry name" value="ATPase domain of HSP90 chaperone/DNA topoisomerase II/histidine kinase"/>
    <property type="match status" value="1"/>
</dbReference>
<dbReference type="GO" id="GO:0000155">
    <property type="term" value="F:phosphorelay sensor kinase activity"/>
    <property type="evidence" value="ECO:0007669"/>
    <property type="project" value="InterPro"/>
</dbReference>
<dbReference type="PROSITE" id="PS50109">
    <property type="entry name" value="HIS_KIN"/>
    <property type="match status" value="1"/>
</dbReference>